<dbReference type="NCBIfam" id="TIGR00797">
    <property type="entry name" value="matE"/>
    <property type="match status" value="1"/>
</dbReference>
<evidence type="ECO:0000256" key="5">
    <source>
        <dbReference type="ARBA" id="ARBA00022989"/>
    </source>
</evidence>
<reference evidence="8 9" key="1">
    <citation type="journal article" date="2024" name="G3 (Bethesda)">
        <title>Genome assembly of Hibiscus sabdariffa L. provides insights into metabolisms of medicinal natural products.</title>
        <authorList>
            <person name="Kim T."/>
        </authorList>
    </citation>
    <scope>NUCLEOTIDE SEQUENCE [LARGE SCALE GENOMIC DNA]</scope>
    <source>
        <strain evidence="8">TK-2024</strain>
        <tissue evidence="8">Old leaves</tissue>
    </source>
</reference>
<feature type="transmembrane region" description="Helical" evidence="7">
    <location>
        <begin position="372"/>
        <end position="396"/>
    </location>
</feature>
<gene>
    <name evidence="8" type="ORF">V6N12_011542</name>
</gene>
<accession>A0ABR2AYZ2</accession>
<evidence type="ECO:0000256" key="4">
    <source>
        <dbReference type="ARBA" id="ARBA00022692"/>
    </source>
</evidence>
<dbReference type="InterPro" id="IPR002528">
    <property type="entry name" value="MATE_fam"/>
</dbReference>
<feature type="transmembrane region" description="Helical" evidence="7">
    <location>
        <begin position="106"/>
        <end position="129"/>
    </location>
</feature>
<feature type="transmembrane region" description="Helical" evidence="7">
    <location>
        <begin position="331"/>
        <end position="360"/>
    </location>
</feature>
<keyword evidence="3" id="KW-0813">Transport</keyword>
<dbReference type="EMBL" id="JBBPBM010000235">
    <property type="protein sequence ID" value="KAK8499457.1"/>
    <property type="molecule type" value="Genomic_DNA"/>
</dbReference>
<feature type="transmembrane region" description="Helical" evidence="7">
    <location>
        <begin position="34"/>
        <end position="55"/>
    </location>
</feature>
<proteinExistence type="inferred from homology"/>
<dbReference type="Proteomes" id="UP001472677">
    <property type="component" value="Unassembled WGS sequence"/>
</dbReference>
<feature type="transmembrane region" description="Helical" evidence="7">
    <location>
        <begin position="288"/>
        <end position="310"/>
    </location>
</feature>
<organism evidence="8 9">
    <name type="scientific">Hibiscus sabdariffa</name>
    <name type="common">roselle</name>
    <dbReference type="NCBI Taxonomy" id="183260"/>
    <lineage>
        <taxon>Eukaryota</taxon>
        <taxon>Viridiplantae</taxon>
        <taxon>Streptophyta</taxon>
        <taxon>Embryophyta</taxon>
        <taxon>Tracheophyta</taxon>
        <taxon>Spermatophyta</taxon>
        <taxon>Magnoliopsida</taxon>
        <taxon>eudicotyledons</taxon>
        <taxon>Gunneridae</taxon>
        <taxon>Pentapetalae</taxon>
        <taxon>rosids</taxon>
        <taxon>malvids</taxon>
        <taxon>Malvales</taxon>
        <taxon>Malvaceae</taxon>
        <taxon>Malvoideae</taxon>
        <taxon>Hibiscus</taxon>
    </lineage>
</organism>
<keyword evidence="9" id="KW-1185">Reference proteome</keyword>
<evidence type="ECO:0000256" key="3">
    <source>
        <dbReference type="ARBA" id="ARBA00022448"/>
    </source>
</evidence>
<feature type="transmembrane region" description="Helical" evidence="7">
    <location>
        <begin position="175"/>
        <end position="198"/>
    </location>
</feature>
<feature type="transmembrane region" description="Helical" evidence="7">
    <location>
        <begin position="408"/>
        <end position="427"/>
    </location>
</feature>
<evidence type="ECO:0000256" key="6">
    <source>
        <dbReference type="ARBA" id="ARBA00023136"/>
    </source>
</evidence>
<comment type="caution">
    <text evidence="8">The sequence shown here is derived from an EMBL/GenBank/DDBJ whole genome shotgun (WGS) entry which is preliminary data.</text>
</comment>
<comment type="subcellular location">
    <subcellularLocation>
        <location evidence="1">Membrane</location>
        <topology evidence="1">Multi-pass membrane protein</topology>
    </subcellularLocation>
</comment>
<evidence type="ECO:0000256" key="2">
    <source>
        <dbReference type="ARBA" id="ARBA00010199"/>
    </source>
</evidence>
<protein>
    <recommendedName>
        <fullName evidence="7">Protein DETOXIFICATION</fullName>
    </recommendedName>
    <alternativeName>
        <fullName evidence="7">Multidrug and toxic compound extrusion protein</fullName>
    </alternativeName>
</protein>
<dbReference type="InterPro" id="IPR045069">
    <property type="entry name" value="MATE_euk"/>
</dbReference>
<feature type="transmembrane region" description="Helical" evidence="7">
    <location>
        <begin position="61"/>
        <end position="85"/>
    </location>
</feature>
<feature type="transmembrane region" description="Helical" evidence="7">
    <location>
        <begin position="433"/>
        <end position="456"/>
    </location>
</feature>
<evidence type="ECO:0000313" key="9">
    <source>
        <dbReference type="Proteomes" id="UP001472677"/>
    </source>
</evidence>
<name>A0ABR2AYZ2_9ROSI</name>
<evidence type="ECO:0000256" key="7">
    <source>
        <dbReference type="RuleBase" id="RU004914"/>
    </source>
</evidence>
<feature type="transmembrane region" description="Helical" evidence="7">
    <location>
        <begin position="210"/>
        <end position="229"/>
    </location>
</feature>
<keyword evidence="4 7" id="KW-0812">Transmembrane</keyword>
<comment type="similarity">
    <text evidence="2 7">Belongs to the multi antimicrobial extrusion (MATE) (TC 2.A.66.1) family.</text>
</comment>
<sequence length="472" mass="51651">MDEELLLQKSEGRIWSVITRAVFMEEVKKVSSMAVTFAAMALLQYLLQVVSLMMAGHLGELVLSGVAIATSFCNVTGFSFLMGFISALETLCGQAYGAKQYQKVGTYMYCAIISVLPICLPVCMVWIFMDKLLVLIGQDPQIATIACKYATWLIPALFAYVILQSQVRFFLSQSLILPLVFITLVTLCLHIPICWVLVFKSNLGNSGAALAIGLSYWLNVILLGIYMRYSSSCEKTRILVPEDVFASIKEFFRFGIPSAGMVCLEWWSFEILILLSGNLSNSKLETSIISVCFTTTSVHFYIPFGISAAASTRVSNELGAGNPQAAQLSAFVVMVLTIIESVVASTIIFCCRHILGYAFSDEKEVVDGVIKMVPLMCLSIIMDSYHAVLGGIIRGIGWQHIGAYINAGAYYLAGVPTGILCAFVLGMGGKGLWLGMLTGSIADGFLFTFVIIFTNWKKQALLARGRLFEGTR</sequence>
<evidence type="ECO:0000256" key="1">
    <source>
        <dbReference type="ARBA" id="ARBA00004141"/>
    </source>
</evidence>
<evidence type="ECO:0000313" key="8">
    <source>
        <dbReference type="EMBL" id="KAK8499457.1"/>
    </source>
</evidence>
<keyword evidence="6 7" id="KW-0472">Membrane</keyword>
<dbReference type="CDD" id="cd13132">
    <property type="entry name" value="MATE_eukaryotic"/>
    <property type="match status" value="1"/>
</dbReference>
<feature type="transmembrane region" description="Helical" evidence="7">
    <location>
        <begin position="250"/>
        <end position="268"/>
    </location>
</feature>
<dbReference type="PANTHER" id="PTHR11206">
    <property type="entry name" value="MULTIDRUG RESISTANCE PROTEIN"/>
    <property type="match status" value="1"/>
</dbReference>
<keyword evidence="5 7" id="KW-1133">Transmembrane helix</keyword>
<feature type="transmembrane region" description="Helical" evidence="7">
    <location>
        <begin position="141"/>
        <end position="163"/>
    </location>
</feature>
<dbReference type="Pfam" id="PF01554">
    <property type="entry name" value="MatE"/>
    <property type="match status" value="2"/>
</dbReference>